<dbReference type="InterPro" id="IPR006837">
    <property type="entry name" value="Divergent_DAC"/>
</dbReference>
<proteinExistence type="predicted"/>
<dbReference type="SUPFAM" id="SSF88713">
    <property type="entry name" value="Glycoside hydrolase/deacetylase"/>
    <property type="match status" value="1"/>
</dbReference>
<reference evidence="3" key="1">
    <citation type="journal article" date="2019" name="Int. J. Syst. Evol. Microbiol.">
        <title>The Global Catalogue of Microorganisms (GCM) 10K type strain sequencing project: providing services to taxonomists for standard genome sequencing and annotation.</title>
        <authorList>
            <consortium name="The Broad Institute Genomics Platform"/>
            <consortium name="The Broad Institute Genome Sequencing Center for Infectious Disease"/>
            <person name="Wu L."/>
            <person name="Ma J."/>
        </authorList>
    </citation>
    <scope>NUCLEOTIDE SEQUENCE [LARGE SCALE GENOMIC DNA]</scope>
    <source>
        <strain evidence="3">CGMCC 4.7192</strain>
    </source>
</reference>
<evidence type="ECO:0000256" key="1">
    <source>
        <dbReference type="SAM" id="MobiDB-lite"/>
    </source>
</evidence>
<protein>
    <submittedName>
        <fullName evidence="2">Divergent polysaccharide deacetylase family protein</fullName>
    </submittedName>
</protein>
<comment type="caution">
    <text evidence="2">The sequence shown here is derived from an EMBL/GenBank/DDBJ whole genome shotgun (WGS) entry which is preliminary data.</text>
</comment>
<dbReference type="RefSeq" id="WP_380252665.1">
    <property type="nucleotide sequence ID" value="NZ_JBHUII010000007.1"/>
</dbReference>
<dbReference type="Proteomes" id="UP001597294">
    <property type="component" value="Unassembled WGS sequence"/>
</dbReference>
<feature type="compositionally biased region" description="Basic and acidic residues" evidence="1">
    <location>
        <begin position="86"/>
        <end position="109"/>
    </location>
</feature>
<dbReference type="InterPro" id="IPR011330">
    <property type="entry name" value="Glyco_hydro/deAcase_b/a-brl"/>
</dbReference>
<feature type="compositionally biased region" description="Low complexity" evidence="1">
    <location>
        <begin position="118"/>
        <end position="129"/>
    </location>
</feature>
<evidence type="ECO:0000313" key="3">
    <source>
        <dbReference type="Proteomes" id="UP001597294"/>
    </source>
</evidence>
<feature type="compositionally biased region" description="Polar residues" evidence="1">
    <location>
        <begin position="72"/>
        <end position="84"/>
    </location>
</feature>
<dbReference type="PANTHER" id="PTHR30105">
    <property type="entry name" value="UNCHARACTERIZED YIBQ-RELATED"/>
    <property type="match status" value="1"/>
</dbReference>
<dbReference type="Pfam" id="PF04748">
    <property type="entry name" value="Polysacc_deac_2"/>
    <property type="match status" value="1"/>
</dbReference>
<feature type="compositionally biased region" description="Polar residues" evidence="1">
    <location>
        <begin position="168"/>
        <end position="180"/>
    </location>
</feature>
<organism evidence="2 3">
    <name type="scientific">Kiloniella antarctica</name>
    <dbReference type="NCBI Taxonomy" id="1550907"/>
    <lineage>
        <taxon>Bacteria</taxon>
        <taxon>Pseudomonadati</taxon>
        <taxon>Pseudomonadota</taxon>
        <taxon>Alphaproteobacteria</taxon>
        <taxon>Rhodospirillales</taxon>
        <taxon>Kiloniellaceae</taxon>
        <taxon>Kiloniella</taxon>
    </lineage>
</organism>
<dbReference type="Gene3D" id="3.20.20.370">
    <property type="entry name" value="Glycoside hydrolase/deacetylase"/>
    <property type="match status" value="1"/>
</dbReference>
<sequence length="504" mass="54298">MNWNKIVLIISWVALISVIGAAAGYTIYGPPAPLPYIYTEDTLTTDPHPETEGNLPDANLQTETTHTDGNEHTPNSASEDQSPIQPEEHTGEKAPDTHADDKATEHTEAPEVSGNDQITGEETPPITEETAAHPQPEPHSSEEVMAHTSGQDAPSSSEHEEVAAITDPLNSENKTSGENETTGDKDQTPAPEHTSKSTELPATSEVSSLPQETSVTAPSTHDNSPINDNALSNIPSWKRYAQKPPVADGRPKIAIVLTGLGLSRAATEAAIRQLPPTITLSFTPYARDLESWIALARSHHHEVLLDLPMEPLTYPSDDPGPQALLTGRQPEGNINNLAWIANRGSGFVGMSAYMGDRFVTSERQMIPVIKYFKDHGLLFLDNGKNQASLAPSLGAEYGVPVVTNQRAIDEAQLSRLAIDSRLAQVEQIALKNGFAIATGRPYPVTLERIATWVHDLENKGFQLVPITAVASVPKNPTETSDKQVKASTASAHAPEKSDENTSDH</sequence>
<feature type="compositionally biased region" description="Polar residues" evidence="1">
    <location>
        <begin position="197"/>
        <end position="232"/>
    </location>
</feature>
<dbReference type="PANTHER" id="PTHR30105:SF2">
    <property type="entry name" value="DIVERGENT POLYSACCHARIDE DEACETYLASE SUPERFAMILY"/>
    <property type="match status" value="1"/>
</dbReference>
<keyword evidence="3" id="KW-1185">Reference proteome</keyword>
<gene>
    <name evidence="2" type="ORF">ACFSKO_13995</name>
</gene>
<feature type="compositionally biased region" description="Basic and acidic residues" evidence="1">
    <location>
        <begin position="493"/>
        <end position="504"/>
    </location>
</feature>
<evidence type="ECO:0000313" key="2">
    <source>
        <dbReference type="EMBL" id="MFD2206738.1"/>
    </source>
</evidence>
<feature type="region of interest" description="Disordered" evidence="1">
    <location>
        <begin position="472"/>
        <end position="504"/>
    </location>
</feature>
<dbReference type="CDD" id="cd10936">
    <property type="entry name" value="CE4_DAC2"/>
    <property type="match status" value="1"/>
</dbReference>
<accession>A0ABW5BKQ0</accession>
<feature type="region of interest" description="Disordered" evidence="1">
    <location>
        <begin position="40"/>
        <end position="232"/>
    </location>
</feature>
<name>A0ABW5BKQ0_9PROT</name>
<dbReference type="EMBL" id="JBHUII010000007">
    <property type="protein sequence ID" value="MFD2206738.1"/>
    <property type="molecule type" value="Genomic_DNA"/>
</dbReference>